<reference evidence="1" key="1">
    <citation type="journal article" date="2020" name="Nature">
        <title>Giant virus diversity and host interactions through global metagenomics.</title>
        <authorList>
            <person name="Schulz F."/>
            <person name="Roux S."/>
            <person name="Paez-Espino D."/>
            <person name="Jungbluth S."/>
            <person name="Walsh D.A."/>
            <person name="Denef V.J."/>
            <person name="McMahon K.D."/>
            <person name="Konstantinidis K.T."/>
            <person name="Eloe-Fadrosh E.A."/>
            <person name="Kyrpides N.C."/>
            <person name="Woyke T."/>
        </authorList>
    </citation>
    <scope>NUCLEOTIDE SEQUENCE</scope>
    <source>
        <strain evidence="1">GVMAG-M-3300023174-134</strain>
    </source>
</reference>
<name>A0A6C0DBS6_9ZZZZ</name>
<sequence length="246" mass="28686">MKKILNCCKNKVKYSKIVTAGNDPSITNRMKYSKYVNNTRAARLVATPVNYVNQVNTFISQYILKYNANIKINLDNFNVFVQEYIFKTHIKNIVNDIETIPTLKYDYANNELLNELNNLFQDYKNNNGSVVNINIFFLFLYNLNAFLQQYSENPNTDDLNIDVVTTNFIKGSITAEFYYTYLSNIFINLNNDYLSGLINGMLPLLPTEKAYYLKNYAIIVNPYGSIWPHHDSIQPIKTNINFLKYY</sequence>
<evidence type="ECO:0000313" key="1">
    <source>
        <dbReference type="EMBL" id="QHT13871.1"/>
    </source>
</evidence>
<dbReference type="AlphaFoldDB" id="A0A6C0DBS6"/>
<dbReference type="EMBL" id="MN739577">
    <property type="protein sequence ID" value="QHT13871.1"/>
    <property type="molecule type" value="Genomic_DNA"/>
</dbReference>
<organism evidence="1">
    <name type="scientific">viral metagenome</name>
    <dbReference type="NCBI Taxonomy" id="1070528"/>
    <lineage>
        <taxon>unclassified sequences</taxon>
        <taxon>metagenomes</taxon>
        <taxon>organismal metagenomes</taxon>
    </lineage>
</organism>
<protein>
    <submittedName>
        <fullName evidence="1">Uncharacterized protein</fullName>
    </submittedName>
</protein>
<proteinExistence type="predicted"/>
<accession>A0A6C0DBS6</accession>